<gene>
    <name evidence="8" type="ORF">A4U43_C04F22940</name>
</gene>
<evidence type="ECO:0000256" key="6">
    <source>
        <dbReference type="RuleBase" id="RU363037"/>
    </source>
</evidence>
<evidence type="ECO:0000259" key="7">
    <source>
        <dbReference type="Pfam" id="PF00749"/>
    </source>
</evidence>
<dbReference type="Gramene" id="ONK72766">
    <property type="protein sequence ID" value="ONK72766"/>
    <property type="gene ID" value="A4U43_C04F22940"/>
</dbReference>
<dbReference type="Pfam" id="PF00749">
    <property type="entry name" value="tRNA-synt_1c"/>
    <property type="match status" value="1"/>
</dbReference>
<feature type="non-terminal residue" evidence="8">
    <location>
        <position position="1"/>
    </location>
</feature>
<evidence type="ECO:0000256" key="3">
    <source>
        <dbReference type="ARBA" id="ARBA00022840"/>
    </source>
</evidence>
<keyword evidence="9" id="KW-1185">Reference proteome</keyword>
<evidence type="ECO:0000313" key="8">
    <source>
        <dbReference type="EMBL" id="ONK72766.1"/>
    </source>
</evidence>
<keyword evidence="5 6" id="KW-0030">Aminoacyl-tRNA synthetase</keyword>
<keyword evidence="1 6" id="KW-0436">Ligase</keyword>
<name>A0A5P1F306_ASPOF</name>
<dbReference type="InterPro" id="IPR020058">
    <property type="entry name" value="Glu/Gln-tRNA-synth_Ib_cat-dom"/>
</dbReference>
<reference evidence="9" key="1">
    <citation type="journal article" date="2017" name="Nat. Commun.">
        <title>The asparagus genome sheds light on the origin and evolution of a young Y chromosome.</title>
        <authorList>
            <person name="Harkess A."/>
            <person name="Zhou J."/>
            <person name="Xu C."/>
            <person name="Bowers J.E."/>
            <person name="Van der Hulst R."/>
            <person name="Ayyampalayam S."/>
            <person name="Mercati F."/>
            <person name="Riccardi P."/>
            <person name="McKain M.R."/>
            <person name="Kakrana A."/>
            <person name="Tang H."/>
            <person name="Ray J."/>
            <person name="Groenendijk J."/>
            <person name="Arikit S."/>
            <person name="Mathioni S.M."/>
            <person name="Nakano M."/>
            <person name="Shan H."/>
            <person name="Telgmann-Rauber A."/>
            <person name="Kanno A."/>
            <person name="Yue Z."/>
            <person name="Chen H."/>
            <person name="Li W."/>
            <person name="Chen Y."/>
            <person name="Xu X."/>
            <person name="Zhang Y."/>
            <person name="Luo S."/>
            <person name="Chen H."/>
            <person name="Gao J."/>
            <person name="Mao Z."/>
            <person name="Pires J.C."/>
            <person name="Luo M."/>
            <person name="Kudrna D."/>
            <person name="Wing R.A."/>
            <person name="Meyers B.C."/>
            <person name="Yi K."/>
            <person name="Kong H."/>
            <person name="Lavrijsen P."/>
            <person name="Sunseri F."/>
            <person name="Falavigna A."/>
            <person name="Ye Y."/>
            <person name="Leebens-Mack J.H."/>
            <person name="Chen G."/>
        </authorList>
    </citation>
    <scope>NUCLEOTIDE SEQUENCE [LARGE SCALE GENOMIC DNA]</scope>
    <source>
        <strain evidence="9">cv. DH0086</strain>
    </source>
</reference>
<accession>A0A5P1F306</accession>
<comment type="similarity">
    <text evidence="6">Belongs to the class-I aminoacyl-tRNA synthetase family.</text>
</comment>
<protein>
    <recommendedName>
        <fullName evidence="7">Glutamyl/glutaminyl-tRNA synthetase class Ib catalytic domain-containing protein</fullName>
    </recommendedName>
</protein>
<keyword evidence="3 6" id="KW-0067">ATP-binding</keyword>
<dbReference type="SUPFAM" id="SSF52374">
    <property type="entry name" value="Nucleotidylyl transferase"/>
    <property type="match status" value="1"/>
</dbReference>
<dbReference type="InterPro" id="IPR050132">
    <property type="entry name" value="Gln/Glu-tRNA_Ligase"/>
</dbReference>
<evidence type="ECO:0000256" key="1">
    <source>
        <dbReference type="ARBA" id="ARBA00022598"/>
    </source>
</evidence>
<evidence type="ECO:0000256" key="2">
    <source>
        <dbReference type="ARBA" id="ARBA00022741"/>
    </source>
</evidence>
<evidence type="ECO:0000256" key="5">
    <source>
        <dbReference type="ARBA" id="ARBA00023146"/>
    </source>
</evidence>
<evidence type="ECO:0000313" key="9">
    <source>
        <dbReference type="Proteomes" id="UP000243459"/>
    </source>
</evidence>
<sequence>QMLGMVVTRQLEIFYTRVATKFPANALNHRPFLLEYIVSSKLCTLEFEIHRASYYWLLDAPGLHKPYVWEYSRLNILNTVMSKCKLVTDNWVDGWDDPRLITLAGLHLLLMLSFEEWESQEGVREEGEKEYDPLSPCFDGFERSDFSKGI</sequence>
<dbReference type="GO" id="GO:0005829">
    <property type="term" value="C:cytosol"/>
    <property type="evidence" value="ECO:0007669"/>
    <property type="project" value="TreeGrafter"/>
</dbReference>
<dbReference type="PANTHER" id="PTHR43097:SF4">
    <property type="entry name" value="GLUTAMINE--TRNA LIGASE"/>
    <property type="match status" value="1"/>
</dbReference>
<dbReference type="Gene3D" id="3.40.50.620">
    <property type="entry name" value="HUPs"/>
    <property type="match status" value="1"/>
</dbReference>
<feature type="domain" description="Glutamyl/glutaminyl-tRNA synthetase class Ib catalytic" evidence="7">
    <location>
        <begin position="38"/>
        <end position="112"/>
    </location>
</feature>
<dbReference type="AlphaFoldDB" id="A0A5P1F306"/>
<dbReference type="GO" id="GO:0004819">
    <property type="term" value="F:glutamine-tRNA ligase activity"/>
    <property type="evidence" value="ECO:0007669"/>
    <property type="project" value="TreeGrafter"/>
</dbReference>
<keyword evidence="4 6" id="KW-0648">Protein biosynthesis</keyword>
<organism evidence="8 9">
    <name type="scientific">Asparagus officinalis</name>
    <name type="common">Garden asparagus</name>
    <dbReference type="NCBI Taxonomy" id="4686"/>
    <lineage>
        <taxon>Eukaryota</taxon>
        <taxon>Viridiplantae</taxon>
        <taxon>Streptophyta</taxon>
        <taxon>Embryophyta</taxon>
        <taxon>Tracheophyta</taxon>
        <taxon>Spermatophyta</taxon>
        <taxon>Magnoliopsida</taxon>
        <taxon>Liliopsida</taxon>
        <taxon>Asparagales</taxon>
        <taxon>Asparagaceae</taxon>
        <taxon>Asparagoideae</taxon>
        <taxon>Asparagus</taxon>
    </lineage>
</organism>
<proteinExistence type="inferred from homology"/>
<dbReference type="GO" id="GO:0005524">
    <property type="term" value="F:ATP binding"/>
    <property type="evidence" value="ECO:0007669"/>
    <property type="project" value="UniProtKB-KW"/>
</dbReference>
<dbReference type="PANTHER" id="PTHR43097">
    <property type="entry name" value="GLUTAMINE-TRNA LIGASE"/>
    <property type="match status" value="1"/>
</dbReference>
<dbReference type="EMBL" id="CM007384">
    <property type="protein sequence ID" value="ONK72766.1"/>
    <property type="molecule type" value="Genomic_DNA"/>
</dbReference>
<keyword evidence="2 6" id="KW-0547">Nucleotide-binding</keyword>
<evidence type="ECO:0000256" key="4">
    <source>
        <dbReference type="ARBA" id="ARBA00022917"/>
    </source>
</evidence>
<dbReference type="GO" id="GO:0006425">
    <property type="term" value="P:glutaminyl-tRNA aminoacylation"/>
    <property type="evidence" value="ECO:0007669"/>
    <property type="project" value="TreeGrafter"/>
</dbReference>
<dbReference type="Proteomes" id="UP000243459">
    <property type="component" value="Chromosome 4"/>
</dbReference>
<dbReference type="InterPro" id="IPR014729">
    <property type="entry name" value="Rossmann-like_a/b/a_fold"/>
</dbReference>